<evidence type="ECO:0000313" key="4">
    <source>
        <dbReference type="Proteomes" id="UP000183530"/>
    </source>
</evidence>
<keyword evidence="4" id="KW-1185">Reference proteome</keyword>
<protein>
    <submittedName>
        <fullName evidence="3">Chromosome partitioning protein ParA</fullName>
    </submittedName>
</protein>
<name>A0A1L2ZLZ7_9MICC</name>
<feature type="compositionally biased region" description="Low complexity" evidence="1">
    <location>
        <begin position="104"/>
        <end position="125"/>
    </location>
</feature>
<dbReference type="Proteomes" id="UP000183530">
    <property type="component" value="Chromosome"/>
</dbReference>
<dbReference type="CDD" id="cd02042">
    <property type="entry name" value="ParAB_family"/>
    <property type="match status" value="1"/>
</dbReference>
<feature type="region of interest" description="Disordered" evidence="1">
    <location>
        <begin position="93"/>
        <end position="127"/>
    </location>
</feature>
<dbReference type="KEGG" id="nae:BHE16_03405"/>
<gene>
    <name evidence="3" type="ORF">BHE16_03405</name>
</gene>
<feature type="domain" description="CobQ/CobB/MinD/ParA nucleotide binding" evidence="2">
    <location>
        <begin position="9"/>
        <end position="264"/>
    </location>
</feature>
<evidence type="ECO:0000256" key="1">
    <source>
        <dbReference type="SAM" id="MobiDB-lite"/>
    </source>
</evidence>
<dbReference type="STRING" id="556325.BHE16_03405"/>
<dbReference type="EMBL" id="CP018135">
    <property type="protein sequence ID" value="APF40227.1"/>
    <property type="molecule type" value="Genomic_DNA"/>
</dbReference>
<accession>A0A1L2ZLZ7</accession>
<dbReference type="InterPro" id="IPR002586">
    <property type="entry name" value="CobQ/CobB/MinD/ParA_Nub-bd_dom"/>
</dbReference>
<dbReference type="AlphaFoldDB" id="A0A1L2ZLZ7"/>
<sequence length="303" mass="32734">MVYPVQVVSISSLKGGVGKTSVTLGLASAALDAGLKTLVVDLDPHADASTGLGINPTGREPIGLMLKNVRRSNLNANAVPSSWTERHQEIVRSVKESAARSQNDDAAQDPADAAASDNSSSDNSSEAFSEGRLDVAYGSAFTGIYDRPDLRLRDLKRLKTVLSRVTGYDLVLIDCPPSLNGLTRMAWYASDKVLLVAETSLFSVAGTERTMRALNMFRREFAPSIQTAGVVANKYRPESGEHQFRLKEMATMFGDALLSPVLPDIPDWQQIQGAAHAVHQWPTESARLSAVLLSELLDAVRNK</sequence>
<dbReference type="PANTHER" id="PTHR13696">
    <property type="entry name" value="P-LOOP CONTAINING NUCLEOSIDE TRIPHOSPHATE HYDROLASE"/>
    <property type="match status" value="1"/>
</dbReference>
<reference evidence="3 4" key="1">
    <citation type="submission" date="2016-11" db="EMBL/GenBank/DDBJ databases">
        <title>Genome sequencing of Zhihengliuella aestuarii B18 antagonistic to Plasmodiophora brassicae.</title>
        <authorList>
            <person name="Luo Y."/>
        </authorList>
    </citation>
    <scope>NUCLEOTIDE SEQUENCE [LARGE SCALE GENOMIC DNA]</scope>
    <source>
        <strain evidence="3 4">B18</strain>
    </source>
</reference>
<evidence type="ECO:0000259" key="2">
    <source>
        <dbReference type="Pfam" id="PF01656"/>
    </source>
</evidence>
<dbReference type="Pfam" id="PF01656">
    <property type="entry name" value="CbiA"/>
    <property type="match status" value="1"/>
</dbReference>
<dbReference type="PANTHER" id="PTHR13696:SF52">
    <property type="entry name" value="PARA FAMILY PROTEIN CT_582"/>
    <property type="match status" value="1"/>
</dbReference>
<dbReference type="InterPro" id="IPR027417">
    <property type="entry name" value="P-loop_NTPase"/>
</dbReference>
<evidence type="ECO:0000313" key="3">
    <source>
        <dbReference type="EMBL" id="APF40227.1"/>
    </source>
</evidence>
<dbReference type="InterPro" id="IPR050678">
    <property type="entry name" value="DNA_Partitioning_ATPase"/>
</dbReference>
<proteinExistence type="predicted"/>
<dbReference type="SUPFAM" id="SSF52540">
    <property type="entry name" value="P-loop containing nucleoside triphosphate hydrolases"/>
    <property type="match status" value="1"/>
</dbReference>
<organism evidence="3 4">
    <name type="scientific">Neomicrococcus aestuarii</name>
    <dbReference type="NCBI Taxonomy" id="556325"/>
    <lineage>
        <taxon>Bacteria</taxon>
        <taxon>Bacillati</taxon>
        <taxon>Actinomycetota</taxon>
        <taxon>Actinomycetes</taxon>
        <taxon>Micrococcales</taxon>
        <taxon>Micrococcaceae</taxon>
        <taxon>Neomicrococcus</taxon>
    </lineage>
</organism>
<dbReference type="Gene3D" id="3.40.50.300">
    <property type="entry name" value="P-loop containing nucleotide triphosphate hydrolases"/>
    <property type="match status" value="1"/>
</dbReference>